<dbReference type="InterPro" id="IPR004408">
    <property type="entry name" value="Biotin_CoA_COase_ligase"/>
</dbReference>
<dbReference type="SUPFAM" id="SSF50037">
    <property type="entry name" value="C-terminal domain of transcriptional repressors"/>
    <property type="match status" value="1"/>
</dbReference>
<dbReference type="InterPro" id="IPR045864">
    <property type="entry name" value="aa-tRNA-synth_II/BPL/LPL"/>
</dbReference>
<dbReference type="EMBL" id="JBAKIA010000005">
    <property type="protein sequence ID" value="MEJ8474310.1"/>
    <property type="molecule type" value="Genomic_DNA"/>
</dbReference>
<evidence type="ECO:0000256" key="6">
    <source>
        <dbReference type="ARBA" id="ARBA00047846"/>
    </source>
</evidence>
<keyword evidence="4" id="KW-0092">Biotin</keyword>
<evidence type="ECO:0000259" key="7">
    <source>
        <dbReference type="PROSITE" id="PS51733"/>
    </source>
</evidence>
<keyword evidence="2" id="KW-0547">Nucleotide-binding</keyword>
<comment type="caution">
    <text evidence="8">The sequence shown here is derived from an EMBL/GenBank/DDBJ whole genome shotgun (WGS) entry which is preliminary data.</text>
</comment>
<dbReference type="NCBIfam" id="TIGR00121">
    <property type="entry name" value="birA_ligase"/>
    <property type="match status" value="1"/>
</dbReference>
<dbReference type="PANTHER" id="PTHR12835:SF5">
    <property type="entry name" value="BIOTIN--PROTEIN LIGASE"/>
    <property type="match status" value="1"/>
</dbReference>
<evidence type="ECO:0000313" key="9">
    <source>
        <dbReference type="Proteomes" id="UP001385499"/>
    </source>
</evidence>
<keyword evidence="3" id="KW-0067">ATP-binding</keyword>
<dbReference type="Pfam" id="PF02237">
    <property type="entry name" value="BPL_C"/>
    <property type="match status" value="1"/>
</dbReference>
<dbReference type="Gene3D" id="2.30.30.100">
    <property type="match status" value="1"/>
</dbReference>
<dbReference type="EC" id="6.3.4.15" evidence="5"/>
<sequence length="246" mass="26855">MASGLRVERHDDVASTNTLAFERARSGDPGDLWIIAQDQSSGRGRRGRQWASMRGNLFASYLMLNPGPRSRIGELPLVAAVSLAEAIDKCAGTHQMVGLKWPNDLLVDGAKLSGILLEAETVSSEQIALVLGFGVNCVQHPKQGLYPTVDLAALGYRITAEDLFGSLALSLGNWLEHWRQPQGFEVVRKAWLARAIHLGKIIKVRNGDREMSGTFLDLDDRGHMILGLENGQRETILAGDVFIEGS</sequence>
<organism evidence="8 9">
    <name type="scientific">Roseibium algae</name>
    <dbReference type="NCBI Taxonomy" id="3123038"/>
    <lineage>
        <taxon>Bacteria</taxon>
        <taxon>Pseudomonadati</taxon>
        <taxon>Pseudomonadota</taxon>
        <taxon>Alphaproteobacteria</taxon>
        <taxon>Hyphomicrobiales</taxon>
        <taxon>Stappiaceae</taxon>
        <taxon>Roseibium</taxon>
    </lineage>
</organism>
<gene>
    <name evidence="8" type="ORF">V6575_09415</name>
</gene>
<dbReference type="Proteomes" id="UP001385499">
    <property type="component" value="Unassembled WGS sequence"/>
</dbReference>
<dbReference type="PANTHER" id="PTHR12835">
    <property type="entry name" value="BIOTIN PROTEIN LIGASE"/>
    <property type="match status" value="1"/>
</dbReference>
<dbReference type="InterPro" id="IPR004143">
    <property type="entry name" value="BPL_LPL_catalytic"/>
</dbReference>
<reference evidence="8 9" key="1">
    <citation type="submission" date="2024-02" db="EMBL/GenBank/DDBJ databases">
        <title>Roseibium algae sp. nov., isolated from marine alga (Grateloupia sp.), showing potential in myo-inositol conversion.</title>
        <authorList>
            <person name="Wang Y."/>
        </authorList>
    </citation>
    <scope>NUCLEOTIDE SEQUENCE [LARGE SCALE GENOMIC DNA]</scope>
    <source>
        <strain evidence="8 9">H3510</strain>
    </source>
</reference>
<keyword evidence="9" id="KW-1185">Reference proteome</keyword>
<protein>
    <recommendedName>
        <fullName evidence="5">biotin--[biotin carboxyl-carrier protein] ligase</fullName>
        <ecNumber evidence="5">6.3.4.15</ecNumber>
    </recommendedName>
</protein>
<evidence type="ECO:0000256" key="4">
    <source>
        <dbReference type="ARBA" id="ARBA00023267"/>
    </source>
</evidence>
<name>A0ABU8TJH6_9HYPH</name>
<dbReference type="GO" id="GO:0004077">
    <property type="term" value="F:biotin--[biotin carboxyl-carrier protein] ligase activity"/>
    <property type="evidence" value="ECO:0007669"/>
    <property type="project" value="UniProtKB-EC"/>
</dbReference>
<dbReference type="InterPro" id="IPR003142">
    <property type="entry name" value="BPL_C"/>
</dbReference>
<dbReference type="Gene3D" id="3.30.930.10">
    <property type="entry name" value="Bira Bifunctional Protein, Domain 2"/>
    <property type="match status" value="1"/>
</dbReference>
<dbReference type="PROSITE" id="PS51733">
    <property type="entry name" value="BPL_LPL_CATALYTIC"/>
    <property type="match status" value="1"/>
</dbReference>
<keyword evidence="1 8" id="KW-0436">Ligase</keyword>
<evidence type="ECO:0000256" key="5">
    <source>
        <dbReference type="ARBA" id="ARBA00024227"/>
    </source>
</evidence>
<accession>A0ABU8TJH6</accession>
<proteinExistence type="predicted"/>
<evidence type="ECO:0000256" key="1">
    <source>
        <dbReference type="ARBA" id="ARBA00022598"/>
    </source>
</evidence>
<evidence type="ECO:0000313" key="8">
    <source>
        <dbReference type="EMBL" id="MEJ8474310.1"/>
    </source>
</evidence>
<dbReference type="CDD" id="cd16442">
    <property type="entry name" value="BPL"/>
    <property type="match status" value="1"/>
</dbReference>
<dbReference type="SUPFAM" id="SSF55681">
    <property type="entry name" value="Class II aaRS and biotin synthetases"/>
    <property type="match status" value="1"/>
</dbReference>
<evidence type="ECO:0000256" key="3">
    <source>
        <dbReference type="ARBA" id="ARBA00022840"/>
    </source>
</evidence>
<dbReference type="RefSeq" id="WP_340274048.1">
    <property type="nucleotide sequence ID" value="NZ_JBAKIA010000005.1"/>
</dbReference>
<dbReference type="Pfam" id="PF03099">
    <property type="entry name" value="BPL_LplA_LipB"/>
    <property type="match status" value="1"/>
</dbReference>
<evidence type="ECO:0000256" key="2">
    <source>
        <dbReference type="ARBA" id="ARBA00022741"/>
    </source>
</evidence>
<comment type="catalytic activity">
    <reaction evidence="6">
        <text>biotin + L-lysyl-[protein] + ATP = N(6)-biotinyl-L-lysyl-[protein] + AMP + diphosphate + H(+)</text>
        <dbReference type="Rhea" id="RHEA:11756"/>
        <dbReference type="Rhea" id="RHEA-COMP:9752"/>
        <dbReference type="Rhea" id="RHEA-COMP:10505"/>
        <dbReference type="ChEBI" id="CHEBI:15378"/>
        <dbReference type="ChEBI" id="CHEBI:29969"/>
        <dbReference type="ChEBI" id="CHEBI:30616"/>
        <dbReference type="ChEBI" id="CHEBI:33019"/>
        <dbReference type="ChEBI" id="CHEBI:57586"/>
        <dbReference type="ChEBI" id="CHEBI:83144"/>
        <dbReference type="ChEBI" id="CHEBI:456215"/>
        <dbReference type="EC" id="6.3.4.15"/>
    </reaction>
</comment>
<dbReference type="InterPro" id="IPR008988">
    <property type="entry name" value="Transcriptional_repressor_C"/>
</dbReference>
<feature type="domain" description="BPL/LPL catalytic" evidence="7">
    <location>
        <begin position="1"/>
        <end position="179"/>
    </location>
</feature>